<name>A0A9D4PG12_RHISA</name>
<keyword evidence="2" id="KW-0812">Transmembrane</keyword>
<sequence>MFPVMGDRTCKRRLKPLRRKRSQTLNTSTSHSPPGHGLTMTKKQLRWFSTEVEDLDVDWPGLPPASDSPLSKDRLKSSRGPTRKVLLNRKKALQLTPPKPTRPGLQATPVRLVQRRTEGMALSLLAVFAVITLQMAVITVVVRSGGLVHKWRGERKGFSCNSVSCHKGGETSKKRNIYVLKLFVANQDM</sequence>
<keyword evidence="4" id="KW-1185">Reference proteome</keyword>
<dbReference type="Proteomes" id="UP000821837">
    <property type="component" value="Chromosome 8"/>
</dbReference>
<evidence type="ECO:0000256" key="2">
    <source>
        <dbReference type="SAM" id="Phobius"/>
    </source>
</evidence>
<accession>A0A9D4PG12</accession>
<proteinExistence type="predicted"/>
<reference evidence="3" key="2">
    <citation type="submission" date="2021-09" db="EMBL/GenBank/DDBJ databases">
        <authorList>
            <person name="Jia N."/>
            <person name="Wang J."/>
            <person name="Shi W."/>
            <person name="Du L."/>
            <person name="Sun Y."/>
            <person name="Zhan W."/>
            <person name="Jiang J."/>
            <person name="Wang Q."/>
            <person name="Zhang B."/>
            <person name="Ji P."/>
            <person name="Sakyi L.B."/>
            <person name="Cui X."/>
            <person name="Yuan T."/>
            <person name="Jiang B."/>
            <person name="Yang W."/>
            <person name="Lam T.T.-Y."/>
            <person name="Chang Q."/>
            <person name="Ding S."/>
            <person name="Wang X."/>
            <person name="Zhu J."/>
            <person name="Ruan X."/>
            <person name="Zhao L."/>
            <person name="Wei J."/>
            <person name="Que T."/>
            <person name="Du C."/>
            <person name="Cheng J."/>
            <person name="Dai P."/>
            <person name="Han X."/>
            <person name="Huang E."/>
            <person name="Gao Y."/>
            <person name="Liu J."/>
            <person name="Shao H."/>
            <person name="Ye R."/>
            <person name="Li L."/>
            <person name="Wei W."/>
            <person name="Wang X."/>
            <person name="Wang C."/>
            <person name="Huo Q."/>
            <person name="Li W."/>
            <person name="Guo W."/>
            <person name="Chen H."/>
            <person name="Chen S."/>
            <person name="Zhou L."/>
            <person name="Zhou L."/>
            <person name="Ni X."/>
            <person name="Tian J."/>
            <person name="Zhou Y."/>
            <person name="Sheng Y."/>
            <person name="Liu T."/>
            <person name="Pan Y."/>
            <person name="Xia L."/>
            <person name="Li J."/>
            <person name="Zhao F."/>
            <person name="Cao W."/>
        </authorList>
    </citation>
    <scope>NUCLEOTIDE SEQUENCE</scope>
    <source>
        <strain evidence="3">Rsan-2018</strain>
        <tissue evidence="3">Larvae</tissue>
    </source>
</reference>
<feature type="region of interest" description="Disordered" evidence="1">
    <location>
        <begin position="59"/>
        <end position="82"/>
    </location>
</feature>
<organism evidence="3 4">
    <name type="scientific">Rhipicephalus sanguineus</name>
    <name type="common">Brown dog tick</name>
    <name type="synonym">Ixodes sanguineus</name>
    <dbReference type="NCBI Taxonomy" id="34632"/>
    <lineage>
        <taxon>Eukaryota</taxon>
        <taxon>Metazoa</taxon>
        <taxon>Ecdysozoa</taxon>
        <taxon>Arthropoda</taxon>
        <taxon>Chelicerata</taxon>
        <taxon>Arachnida</taxon>
        <taxon>Acari</taxon>
        <taxon>Parasitiformes</taxon>
        <taxon>Ixodida</taxon>
        <taxon>Ixodoidea</taxon>
        <taxon>Ixodidae</taxon>
        <taxon>Rhipicephalinae</taxon>
        <taxon>Rhipicephalus</taxon>
        <taxon>Rhipicephalus</taxon>
    </lineage>
</organism>
<protein>
    <submittedName>
        <fullName evidence="3">Uncharacterized protein</fullName>
    </submittedName>
</protein>
<dbReference type="AlphaFoldDB" id="A0A9D4PG12"/>
<reference evidence="3" key="1">
    <citation type="journal article" date="2020" name="Cell">
        <title>Large-Scale Comparative Analyses of Tick Genomes Elucidate Their Genetic Diversity and Vector Capacities.</title>
        <authorList>
            <consortium name="Tick Genome and Microbiome Consortium (TIGMIC)"/>
            <person name="Jia N."/>
            <person name="Wang J."/>
            <person name="Shi W."/>
            <person name="Du L."/>
            <person name="Sun Y."/>
            <person name="Zhan W."/>
            <person name="Jiang J.F."/>
            <person name="Wang Q."/>
            <person name="Zhang B."/>
            <person name="Ji P."/>
            <person name="Bell-Sakyi L."/>
            <person name="Cui X.M."/>
            <person name="Yuan T.T."/>
            <person name="Jiang B.G."/>
            <person name="Yang W.F."/>
            <person name="Lam T.T."/>
            <person name="Chang Q.C."/>
            <person name="Ding S.J."/>
            <person name="Wang X.J."/>
            <person name="Zhu J.G."/>
            <person name="Ruan X.D."/>
            <person name="Zhao L."/>
            <person name="Wei J.T."/>
            <person name="Ye R.Z."/>
            <person name="Que T.C."/>
            <person name="Du C.H."/>
            <person name="Zhou Y.H."/>
            <person name="Cheng J.X."/>
            <person name="Dai P.F."/>
            <person name="Guo W.B."/>
            <person name="Han X.H."/>
            <person name="Huang E.J."/>
            <person name="Li L.F."/>
            <person name="Wei W."/>
            <person name="Gao Y.C."/>
            <person name="Liu J.Z."/>
            <person name="Shao H.Z."/>
            <person name="Wang X."/>
            <person name="Wang C.C."/>
            <person name="Yang T.C."/>
            <person name="Huo Q.B."/>
            <person name="Li W."/>
            <person name="Chen H.Y."/>
            <person name="Chen S.E."/>
            <person name="Zhou L.G."/>
            <person name="Ni X.B."/>
            <person name="Tian J.H."/>
            <person name="Sheng Y."/>
            <person name="Liu T."/>
            <person name="Pan Y.S."/>
            <person name="Xia L.Y."/>
            <person name="Li J."/>
            <person name="Zhao F."/>
            <person name="Cao W.C."/>
        </authorList>
    </citation>
    <scope>NUCLEOTIDE SEQUENCE</scope>
    <source>
        <strain evidence="3">Rsan-2018</strain>
    </source>
</reference>
<gene>
    <name evidence="3" type="ORF">HPB52_002102</name>
</gene>
<keyword evidence="2" id="KW-1133">Transmembrane helix</keyword>
<feature type="compositionally biased region" description="Polar residues" evidence="1">
    <location>
        <begin position="23"/>
        <end position="32"/>
    </location>
</feature>
<evidence type="ECO:0000256" key="1">
    <source>
        <dbReference type="SAM" id="MobiDB-lite"/>
    </source>
</evidence>
<comment type="caution">
    <text evidence="3">The sequence shown here is derived from an EMBL/GenBank/DDBJ whole genome shotgun (WGS) entry which is preliminary data.</text>
</comment>
<keyword evidence="2" id="KW-0472">Membrane</keyword>
<feature type="compositionally biased region" description="Basic residues" evidence="1">
    <location>
        <begin position="10"/>
        <end position="22"/>
    </location>
</feature>
<evidence type="ECO:0000313" key="4">
    <source>
        <dbReference type="Proteomes" id="UP000821837"/>
    </source>
</evidence>
<feature type="region of interest" description="Disordered" evidence="1">
    <location>
        <begin position="1"/>
        <end position="39"/>
    </location>
</feature>
<feature type="transmembrane region" description="Helical" evidence="2">
    <location>
        <begin position="121"/>
        <end position="142"/>
    </location>
</feature>
<dbReference type="EMBL" id="JABSTV010001254">
    <property type="protein sequence ID" value="KAH7938885.1"/>
    <property type="molecule type" value="Genomic_DNA"/>
</dbReference>
<evidence type="ECO:0000313" key="3">
    <source>
        <dbReference type="EMBL" id="KAH7938885.1"/>
    </source>
</evidence>